<keyword evidence="2" id="KW-1185">Reference proteome</keyword>
<accession>A0A803R9K0</accession>
<dbReference type="EMBL" id="UZAU01000789">
    <property type="status" value="NOT_ANNOTATED_CDS"/>
    <property type="molecule type" value="Genomic_DNA"/>
</dbReference>
<reference evidence="1" key="1">
    <citation type="submission" date="2021-03" db="UniProtKB">
        <authorList>
            <consortium name="EnsemblPlants"/>
        </authorList>
    </citation>
    <scope>IDENTIFICATION</scope>
</reference>
<name>A0A803R9K0_CANSA</name>
<protein>
    <submittedName>
        <fullName evidence="1">Uncharacterized protein</fullName>
    </submittedName>
</protein>
<dbReference type="Gramene" id="novel_model_6726_5bd9a17a">
    <property type="protein sequence ID" value="cds.novel_model_6726_5bd9a17a"/>
    <property type="gene ID" value="novel_gene_3556_5bd9a17a"/>
</dbReference>
<evidence type="ECO:0000313" key="1">
    <source>
        <dbReference type="EnsemblPlants" id="cds.novel_model_6726_5bd9a17a"/>
    </source>
</evidence>
<organism evidence="1 2">
    <name type="scientific">Cannabis sativa</name>
    <name type="common">Hemp</name>
    <name type="synonym">Marijuana</name>
    <dbReference type="NCBI Taxonomy" id="3483"/>
    <lineage>
        <taxon>Eukaryota</taxon>
        <taxon>Viridiplantae</taxon>
        <taxon>Streptophyta</taxon>
        <taxon>Embryophyta</taxon>
        <taxon>Tracheophyta</taxon>
        <taxon>Spermatophyta</taxon>
        <taxon>Magnoliopsida</taxon>
        <taxon>eudicotyledons</taxon>
        <taxon>Gunneridae</taxon>
        <taxon>Pentapetalae</taxon>
        <taxon>rosids</taxon>
        <taxon>fabids</taxon>
        <taxon>Rosales</taxon>
        <taxon>Cannabaceae</taxon>
        <taxon>Cannabis</taxon>
    </lineage>
</organism>
<dbReference type="EnsemblPlants" id="novel_model_6726_5bd9a17a">
    <property type="protein sequence ID" value="cds.novel_model_6726_5bd9a17a"/>
    <property type="gene ID" value="novel_gene_3556_5bd9a17a"/>
</dbReference>
<dbReference type="AlphaFoldDB" id="A0A803R9K0"/>
<evidence type="ECO:0000313" key="2">
    <source>
        <dbReference type="Proteomes" id="UP000596661"/>
    </source>
</evidence>
<proteinExistence type="predicted"/>
<dbReference type="Proteomes" id="UP000596661">
    <property type="component" value="Unassembled WGS sequence"/>
</dbReference>
<sequence>MSGLWFGSLAVQCPANSAMMAMLSNASSFISSAGSIASISLSLFDFMCQNHAAKYCFSSGLSSSSAIIPVNSSISTTPKLKTSAFVVIFPVTKYIRACEKLVSVE</sequence>